<evidence type="ECO:0000313" key="2">
    <source>
        <dbReference type="EMBL" id="ODR89046.1"/>
    </source>
</evidence>
<keyword evidence="3" id="KW-1185">Reference proteome</keyword>
<keyword evidence="1" id="KW-0472">Membrane</keyword>
<reference evidence="3" key="1">
    <citation type="submission" date="2016-05" db="EMBL/GenBank/DDBJ databases">
        <authorList>
            <person name="Li Y."/>
        </authorList>
    </citation>
    <scope>NUCLEOTIDE SEQUENCE [LARGE SCALE GENOMIC DNA]</scope>
    <source>
        <strain evidence="3">YIC4027</strain>
    </source>
</reference>
<accession>A0A1E3V888</accession>
<feature type="transmembrane region" description="Helical" evidence="1">
    <location>
        <begin position="74"/>
        <end position="93"/>
    </location>
</feature>
<comment type="caution">
    <text evidence="2">The sequence shown here is derived from an EMBL/GenBank/DDBJ whole genome shotgun (WGS) entry which is preliminary data.</text>
</comment>
<dbReference type="OrthoDB" id="9815400at2"/>
<feature type="transmembrane region" description="Helical" evidence="1">
    <location>
        <begin position="46"/>
        <end position="62"/>
    </location>
</feature>
<proteinExistence type="predicted"/>
<feature type="transmembrane region" description="Helical" evidence="1">
    <location>
        <begin position="20"/>
        <end position="40"/>
    </location>
</feature>
<dbReference type="STRING" id="1752398.A8M32_21525"/>
<dbReference type="InterPro" id="IPR005325">
    <property type="entry name" value="DUF308_memb"/>
</dbReference>
<keyword evidence="1" id="KW-1133">Transmembrane helix</keyword>
<organism evidence="2 3">
    <name type="scientific">Sinorhizobium alkalisoli</name>
    <dbReference type="NCBI Taxonomy" id="1752398"/>
    <lineage>
        <taxon>Bacteria</taxon>
        <taxon>Pseudomonadati</taxon>
        <taxon>Pseudomonadota</taxon>
        <taxon>Alphaproteobacteria</taxon>
        <taxon>Hyphomicrobiales</taxon>
        <taxon>Rhizobiaceae</taxon>
        <taxon>Sinorhizobium/Ensifer group</taxon>
        <taxon>Sinorhizobium</taxon>
    </lineage>
</organism>
<dbReference type="InterPro" id="IPR052712">
    <property type="entry name" value="Acid_resist_chaperone_HdeD"/>
</dbReference>
<dbReference type="RefSeq" id="WP_069460446.1">
    <property type="nucleotide sequence ID" value="NZ_LYBW01000062.1"/>
</dbReference>
<evidence type="ECO:0000256" key="1">
    <source>
        <dbReference type="SAM" id="Phobius"/>
    </source>
</evidence>
<evidence type="ECO:0008006" key="4">
    <source>
        <dbReference type="Google" id="ProtNLM"/>
    </source>
</evidence>
<feature type="transmembrane region" description="Helical" evidence="1">
    <location>
        <begin position="127"/>
        <end position="151"/>
    </location>
</feature>
<name>A0A1E3V888_9HYPH</name>
<protein>
    <recommendedName>
        <fullName evidence="4">HdeD protein</fullName>
    </recommendedName>
</protein>
<dbReference type="Pfam" id="PF03729">
    <property type="entry name" value="DUF308"/>
    <property type="match status" value="1"/>
</dbReference>
<feature type="transmembrane region" description="Helical" evidence="1">
    <location>
        <begin position="99"/>
        <end position="120"/>
    </location>
</feature>
<dbReference type="PANTHER" id="PTHR34989">
    <property type="entry name" value="PROTEIN HDED"/>
    <property type="match status" value="1"/>
</dbReference>
<dbReference type="AlphaFoldDB" id="A0A1E3V888"/>
<feature type="transmembrane region" description="Helical" evidence="1">
    <location>
        <begin position="157"/>
        <end position="181"/>
    </location>
</feature>
<dbReference type="PANTHER" id="PTHR34989:SF1">
    <property type="entry name" value="PROTEIN HDED"/>
    <property type="match status" value="1"/>
</dbReference>
<dbReference type="GO" id="GO:0005886">
    <property type="term" value="C:plasma membrane"/>
    <property type="evidence" value="ECO:0007669"/>
    <property type="project" value="TreeGrafter"/>
</dbReference>
<dbReference type="EMBL" id="LYBW01000062">
    <property type="protein sequence ID" value="ODR89046.1"/>
    <property type="molecule type" value="Genomic_DNA"/>
</dbReference>
<evidence type="ECO:0000313" key="3">
    <source>
        <dbReference type="Proteomes" id="UP000094342"/>
    </source>
</evidence>
<keyword evidence="1" id="KW-0812">Transmembrane</keyword>
<sequence>MAANRFEAGDGETVAGKWAWFVALGVLLIMAGGIAFGNLLMATVASVYYVGVIMLIGGLLNLGQAFRVKDWGGFFYWMLSGAFYAAAGLFTFVNPLLASSVLTLLLAIALIAAGAFRVWVGYRLSPLAGWGWVLIGGLITLVTGLVIAAGWPIDSLWILGLLLSIDLVMQGLALIAFGVLVKS</sequence>
<gene>
    <name evidence="2" type="ORF">A8M32_21525</name>
</gene>
<dbReference type="Proteomes" id="UP000094342">
    <property type="component" value="Unassembled WGS sequence"/>
</dbReference>